<name>A0A8S5L7T0_9CAUD</name>
<evidence type="ECO:0000313" key="1">
    <source>
        <dbReference type="EMBL" id="DAD65972.1"/>
    </source>
</evidence>
<proteinExistence type="predicted"/>
<sequence length="33" mass="3470">MTSGTTTKTTKMGLNSSPKITLKISTAAVMKQL</sequence>
<reference evidence="1" key="1">
    <citation type="journal article" date="2021" name="Proc. Natl. Acad. Sci. U.S.A.">
        <title>A Catalog of Tens of Thousands of Viruses from Human Metagenomes Reveals Hidden Associations with Chronic Diseases.</title>
        <authorList>
            <person name="Tisza M.J."/>
            <person name="Buck C.B."/>
        </authorList>
    </citation>
    <scope>NUCLEOTIDE SEQUENCE</scope>
    <source>
        <strain evidence="1">CtgFB34</strain>
    </source>
</reference>
<accession>A0A8S5L7T0</accession>
<protein>
    <submittedName>
        <fullName evidence="1">Uncharacterized protein</fullName>
    </submittedName>
</protein>
<organism evidence="1">
    <name type="scientific">Siphoviridae sp. ctgFB34</name>
    <dbReference type="NCBI Taxonomy" id="2823591"/>
    <lineage>
        <taxon>Viruses</taxon>
        <taxon>Duplodnaviria</taxon>
        <taxon>Heunggongvirae</taxon>
        <taxon>Uroviricota</taxon>
        <taxon>Caudoviricetes</taxon>
    </lineage>
</organism>
<dbReference type="EMBL" id="BK014651">
    <property type="protein sequence ID" value="DAD65972.1"/>
    <property type="molecule type" value="Genomic_DNA"/>
</dbReference>